<keyword evidence="4 8" id="KW-0418">Kinase</keyword>
<comment type="catalytic activity">
    <reaction evidence="7">
        <text>D-tagatofuranose 6-phosphate + ATP = D-tagatofuranose 1,6-bisphosphate + ADP + H(+)</text>
        <dbReference type="Rhea" id="RHEA:12420"/>
        <dbReference type="ChEBI" id="CHEBI:15378"/>
        <dbReference type="ChEBI" id="CHEBI:30616"/>
        <dbReference type="ChEBI" id="CHEBI:58694"/>
        <dbReference type="ChEBI" id="CHEBI:58695"/>
        <dbReference type="ChEBI" id="CHEBI:456216"/>
        <dbReference type="EC" id="2.7.1.144"/>
    </reaction>
</comment>
<reference evidence="10 11" key="1">
    <citation type="submission" date="2016-08" db="EMBL/GenBank/DDBJ databases">
        <title>Genome-based comparison of Moorella thermoacetic strains.</title>
        <authorList>
            <person name="Poehlein A."/>
            <person name="Bengelsdorf F.R."/>
            <person name="Esser C."/>
            <person name="Duerre P."/>
            <person name="Daniel R."/>
        </authorList>
    </citation>
    <scope>NUCLEOTIDE SEQUENCE [LARGE SCALE GENOMIC DNA]</scope>
    <source>
        <strain evidence="10 11">DSM 21394</strain>
    </source>
</reference>
<dbReference type="CDD" id="cd01164">
    <property type="entry name" value="FruK_PfkB_like"/>
    <property type="match status" value="1"/>
</dbReference>
<comment type="pathway">
    <text evidence="7">Carbohydrate metabolism; D-tagatose 6-phosphate degradation; D-glyceraldehyde 3-phosphate and glycerone phosphate from D-tagatose 6-phosphate: step 1/2.</text>
</comment>
<comment type="similarity">
    <text evidence="7">Belongs to the carbohydrate kinase PfkB family. LacC subfamily.</text>
</comment>
<comment type="catalytic activity">
    <reaction evidence="6 8">
        <text>beta-D-fructose 1-phosphate + ATP = beta-D-fructose 1,6-bisphosphate + ADP + H(+)</text>
        <dbReference type="Rhea" id="RHEA:14213"/>
        <dbReference type="ChEBI" id="CHEBI:15378"/>
        <dbReference type="ChEBI" id="CHEBI:30616"/>
        <dbReference type="ChEBI" id="CHEBI:32966"/>
        <dbReference type="ChEBI" id="CHEBI:138881"/>
        <dbReference type="ChEBI" id="CHEBI:456216"/>
        <dbReference type="EC" id="2.7.1.56"/>
    </reaction>
</comment>
<dbReference type="NCBIfam" id="TIGR03828">
    <property type="entry name" value="pfkB"/>
    <property type="match status" value="1"/>
</dbReference>
<dbReference type="GO" id="GO:0005988">
    <property type="term" value="P:lactose metabolic process"/>
    <property type="evidence" value="ECO:0007669"/>
    <property type="project" value="UniProtKB-KW"/>
</dbReference>
<dbReference type="PANTHER" id="PTHR46566:SF2">
    <property type="entry name" value="ATP-DEPENDENT 6-PHOSPHOFRUCTOKINASE ISOZYME 2"/>
    <property type="match status" value="1"/>
</dbReference>
<dbReference type="GO" id="GO:0044281">
    <property type="term" value="P:small molecule metabolic process"/>
    <property type="evidence" value="ECO:0007669"/>
    <property type="project" value="UniProtKB-ARBA"/>
</dbReference>
<dbReference type="SUPFAM" id="SSF53613">
    <property type="entry name" value="Ribokinase-like"/>
    <property type="match status" value="1"/>
</dbReference>
<protein>
    <recommendedName>
        <fullName evidence="7">Tagatose-6-phosphate kinase</fullName>
        <ecNumber evidence="7">2.7.1.144</ecNumber>
    </recommendedName>
</protein>
<keyword evidence="2 7" id="KW-0808">Transferase</keyword>
<evidence type="ECO:0000256" key="1">
    <source>
        <dbReference type="ARBA" id="ARBA00005380"/>
    </source>
</evidence>
<evidence type="ECO:0000256" key="2">
    <source>
        <dbReference type="ARBA" id="ARBA00022679"/>
    </source>
</evidence>
<keyword evidence="3 7" id="KW-0547">Nucleotide-binding</keyword>
<proteinExistence type="inferred from homology"/>
<evidence type="ECO:0000256" key="4">
    <source>
        <dbReference type="ARBA" id="ARBA00022777"/>
    </source>
</evidence>
<gene>
    <name evidence="10" type="primary">lacC</name>
    <name evidence="10" type="ORF">MOTE_01560</name>
</gene>
<name>A0A1J5NS46_NEOTH</name>
<dbReference type="GO" id="GO:0009024">
    <property type="term" value="F:tagatose-6-phosphate kinase activity"/>
    <property type="evidence" value="ECO:0007669"/>
    <property type="project" value="UniProtKB-EC"/>
</dbReference>
<organism evidence="10 11">
    <name type="scientific">Neomoorella thermoacetica</name>
    <name type="common">Clostridium thermoaceticum</name>
    <dbReference type="NCBI Taxonomy" id="1525"/>
    <lineage>
        <taxon>Bacteria</taxon>
        <taxon>Bacillati</taxon>
        <taxon>Bacillota</taxon>
        <taxon>Clostridia</taxon>
        <taxon>Neomoorellales</taxon>
        <taxon>Neomoorellaceae</taxon>
        <taxon>Neomoorella</taxon>
    </lineage>
</organism>
<evidence type="ECO:0000259" key="9">
    <source>
        <dbReference type="Pfam" id="PF00294"/>
    </source>
</evidence>
<dbReference type="GO" id="GO:0008662">
    <property type="term" value="F:1-phosphofructokinase activity"/>
    <property type="evidence" value="ECO:0007669"/>
    <property type="project" value="UniProtKB-UniRule"/>
</dbReference>
<comment type="function">
    <text evidence="8">Catalyzes the ATP-dependent phosphorylation of fructose-l-phosphate to fructose-l,6-bisphosphate.</text>
</comment>
<dbReference type="AlphaFoldDB" id="A0A1J5NS46"/>
<dbReference type="OrthoDB" id="9801219at2"/>
<dbReference type="InterPro" id="IPR017583">
    <property type="entry name" value="Tagatose/fructose_Pkinase"/>
</dbReference>
<dbReference type="UniPathway" id="UPA00704">
    <property type="reaction ID" value="UER00715"/>
</dbReference>
<dbReference type="InterPro" id="IPR029056">
    <property type="entry name" value="Ribokinase-like"/>
</dbReference>
<feature type="domain" description="Carbohydrate kinase PfkB" evidence="9">
    <location>
        <begin position="11"/>
        <end position="289"/>
    </location>
</feature>
<comment type="caution">
    <text evidence="10">The sequence shown here is derived from an EMBL/GenBank/DDBJ whole genome shotgun (WGS) entry which is preliminary data.</text>
</comment>
<dbReference type="NCBIfam" id="TIGR03168">
    <property type="entry name" value="1-PFK"/>
    <property type="match status" value="1"/>
</dbReference>
<dbReference type="InterPro" id="IPR002173">
    <property type="entry name" value="Carboh/pur_kinase_PfkB_CS"/>
</dbReference>
<dbReference type="Proteomes" id="UP000182811">
    <property type="component" value="Unassembled WGS sequence"/>
</dbReference>
<evidence type="ECO:0000313" key="11">
    <source>
        <dbReference type="Proteomes" id="UP000182811"/>
    </source>
</evidence>
<evidence type="ECO:0000256" key="3">
    <source>
        <dbReference type="ARBA" id="ARBA00022741"/>
    </source>
</evidence>
<evidence type="ECO:0000313" key="10">
    <source>
        <dbReference type="EMBL" id="OIQ61586.1"/>
    </source>
</evidence>
<sequence>MITTVTVNTAIDKTYIVDNFGLNGVFRVQRVMAQAGGKGLNVARVVKALGEEVVATGFIGGHNGMFIKECLVAEGLKGDFVNIAGESRICLNVLDPAGRSQTELLEPGPEITAQEAERLKERVKDLARLSQVVTLSGSLAGGLPTDYYAQIIKIVHREGARVILDSSGEALKEGLKAGPYMVKPNLQEAEALAGKPLADEKARKEFLRELIGAGVKAAVLSLGEAGALVGTGEGFFRVVPPGVQTVNTVGCGDAFVAGFAVGLARGQGVKQAARLGTAAAAASAASWKAGECRGEQIPALALEVQVFEV</sequence>
<dbReference type="Gene3D" id="3.40.1190.20">
    <property type="match status" value="1"/>
</dbReference>
<evidence type="ECO:0000256" key="6">
    <source>
        <dbReference type="ARBA" id="ARBA00047745"/>
    </source>
</evidence>
<dbReference type="GO" id="GO:0005524">
    <property type="term" value="F:ATP binding"/>
    <property type="evidence" value="ECO:0007669"/>
    <property type="project" value="UniProtKB-UniRule"/>
</dbReference>
<dbReference type="EC" id="2.7.1.144" evidence="7"/>
<keyword evidence="7" id="KW-0423">Lactose metabolism</keyword>
<accession>A0A1J5NS46</accession>
<dbReference type="Pfam" id="PF00294">
    <property type="entry name" value="PfkB"/>
    <property type="match status" value="1"/>
</dbReference>
<dbReference type="GO" id="GO:2001059">
    <property type="term" value="P:D-tagatose 6-phosphate catabolic process"/>
    <property type="evidence" value="ECO:0007669"/>
    <property type="project" value="UniProtKB-UniPathway"/>
</dbReference>
<dbReference type="GO" id="GO:0016052">
    <property type="term" value="P:carbohydrate catabolic process"/>
    <property type="evidence" value="ECO:0007669"/>
    <property type="project" value="UniProtKB-ARBA"/>
</dbReference>
<dbReference type="PROSITE" id="PS00583">
    <property type="entry name" value="PFKB_KINASES_1"/>
    <property type="match status" value="1"/>
</dbReference>
<dbReference type="EMBL" id="MDDC01000001">
    <property type="protein sequence ID" value="OIQ61586.1"/>
    <property type="molecule type" value="Genomic_DNA"/>
</dbReference>
<dbReference type="GO" id="GO:0005829">
    <property type="term" value="C:cytosol"/>
    <property type="evidence" value="ECO:0007669"/>
    <property type="project" value="TreeGrafter"/>
</dbReference>
<evidence type="ECO:0000256" key="8">
    <source>
        <dbReference type="RuleBase" id="RU369061"/>
    </source>
</evidence>
<dbReference type="PIRSF" id="PIRSF000535">
    <property type="entry name" value="1PFK/6PFK/LacC"/>
    <property type="match status" value="1"/>
</dbReference>
<evidence type="ECO:0000256" key="5">
    <source>
        <dbReference type="ARBA" id="ARBA00022840"/>
    </source>
</evidence>
<comment type="similarity">
    <text evidence="1">Belongs to the carbohydrate kinase pfkB family.</text>
</comment>
<dbReference type="InterPro" id="IPR022463">
    <property type="entry name" value="1-PFruKinase"/>
</dbReference>
<evidence type="ECO:0000256" key="7">
    <source>
        <dbReference type="PIRNR" id="PIRNR000535"/>
    </source>
</evidence>
<dbReference type="PANTHER" id="PTHR46566">
    <property type="entry name" value="1-PHOSPHOFRUCTOKINASE-RELATED"/>
    <property type="match status" value="1"/>
</dbReference>
<keyword evidence="5 7" id="KW-0067">ATP-binding</keyword>
<dbReference type="FunFam" id="3.40.1190.20:FF:000001">
    <property type="entry name" value="Phosphofructokinase"/>
    <property type="match status" value="1"/>
</dbReference>
<dbReference type="InterPro" id="IPR011611">
    <property type="entry name" value="PfkB_dom"/>
</dbReference>